<feature type="compositionally biased region" description="Basic and acidic residues" evidence="1">
    <location>
        <begin position="35"/>
        <end position="44"/>
    </location>
</feature>
<protein>
    <recommendedName>
        <fullName evidence="4">CHCH domain-containing protein</fullName>
    </recommendedName>
</protein>
<sequence length="132" mass="15173">MANDTEQAQSPPAELAAAAQEKPPRQPLEFYPLRGESHNADDQEKYGRARTHIAGLGHVSAKDVFKHYRRSWLTPFFGSNEPEPTFRQERAQHPCQIFSREVHRCLEEHSNSFGFCQTRVAAFQQCLREFSV</sequence>
<feature type="compositionally biased region" description="Low complexity" evidence="1">
    <location>
        <begin position="1"/>
        <end position="21"/>
    </location>
</feature>
<dbReference type="Proteomes" id="UP000007259">
    <property type="component" value="Chromosome 31"/>
</dbReference>
<dbReference type="SUPFAM" id="SSF47072">
    <property type="entry name" value="Cysteine alpha-hairpin motif"/>
    <property type="match status" value="1"/>
</dbReference>
<accession>E9B338</accession>
<dbReference type="OMA" id="IFSREVH"/>
<dbReference type="OrthoDB" id="248439at2759"/>
<dbReference type="AlphaFoldDB" id="E9B338"/>
<evidence type="ECO:0008006" key="4">
    <source>
        <dbReference type="Google" id="ProtNLM"/>
    </source>
</evidence>
<evidence type="ECO:0000256" key="1">
    <source>
        <dbReference type="SAM" id="MobiDB-lite"/>
    </source>
</evidence>
<name>E9B338_LEIMU</name>
<reference evidence="2 3" key="1">
    <citation type="journal article" date="2011" name="Genome Res.">
        <title>Chromosome and gene copy number variation allow major structural change between species and strains of Leishmania.</title>
        <authorList>
            <person name="Rogers M.B."/>
            <person name="Hilley J.D."/>
            <person name="Dickens N.J."/>
            <person name="Wilkes J."/>
            <person name="Bates P.A."/>
            <person name="Depledge D.P."/>
            <person name="Harris D."/>
            <person name="Her Y."/>
            <person name="Herzyk P."/>
            <person name="Imamura H."/>
            <person name="Otto T.D."/>
            <person name="Sanders M."/>
            <person name="Seeger K."/>
            <person name="Dujardin J.C."/>
            <person name="Berriman M."/>
            <person name="Smith D.F."/>
            <person name="Hertz-Fowler C."/>
            <person name="Mottram J.C."/>
        </authorList>
    </citation>
    <scope>NUCLEOTIDE SEQUENCE [LARGE SCALE GENOMIC DNA]</scope>
    <source>
        <strain evidence="2 3">MHOM/GT/2001/U1103</strain>
    </source>
</reference>
<evidence type="ECO:0000313" key="3">
    <source>
        <dbReference type="Proteomes" id="UP000007259"/>
    </source>
</evidence>
<dbReference type="VEuPathDB" id="TriTrypDB:LmxM.31.2590"/>
<dbReference type="EMBL" id="FR799584">
    <property type="protein sequence ID" value="CBZ29654.1"/>
    <property type="molecule type" value="Genomic_DNA"/>
</dbReference>
<evidence type="ECO:0000313" key="2">
    <source>
        <dbReference type="EMBL" id="CBZ29654.1"/>
    </source>
</evidence>
<dbReference type="RefSeq" id="XP_003878106.1">
    <property type="nucleotide sequence ID" value="XM_003878057.1"/>
</dbReference>
<organism evidence="2 3">
    <name type="scientific">Leishmania mexicana (strain MHOM/GT/2001/U1103)</name>
    <dbReference type="NCBI Taxonomy" id="929439"/>
    <lineage>
        <taxon>Eukaryota</taxon>
        <taxon>Discoba</taxon>
        <taxon>Euglenozoa</taxon>
        <taxon>Kinetoplastea</taxon>
        <taxon>Metakinetoplastina</taxon>
        <taxon>Trypanosomatida</taxon>
        <taxon>Trypanosomatidae</taxon>
        <taxon>Leishmaniinae</taxon>
        <taxon>Leishmania</taxon>
    </lineage>
</organism>
<dbReference type="PhylomeDB" id="E9B338"/>
<feature type="region of interest" description="Disordered" evidence="1">
    <location>
        <begin position="1"/>
        <end position="44"/>
    </location>
</feature>
<proteinExistence type="predicted"/>
<dbReference type="KEGG" id="lmi:LMXM_31_2590"/>
<dbReference type="GeneID" id="13453699"/>
<dbReference type="InterPro" id="IPR009069">
    <property type="entry name" value="Cys_alpha_HP_mot_SF"/>
</dbReference>
<keyword evidence="3" id="KW-1185">Reference proteome</keyword>
<gene>
    <name evidence="2" type="ORF">LMXM_31_2590</name>
</gene>